<feature type="compositionally biased region" description="Pro residues" evidence="5">
    <location>
        <begin position="179"/>
        <end position="200"/>
    </location>
</feature>
<evidence type="ECO:0000256" key="6">
    <source>
        <dbReference type="SAM" id="Phobius"/>
    </source>
</evidence>
<feature type="domain" description="Anoctamin transmembrane" evidence="7">
    <location>
        <begin position="529"/>
        <end position="860"/>
    </location>
</feature>
<dbReference type="EMBL" id="GG745330">
    <property type="protein sequence ID" value="KNE56271.1"/>
    <property type="molecule type" value="Genomic_DNA"/>
</dbReference>
<protein>
    <recommendedName>
        <fullName evidence="7">Anoctamin transmembrane domain-containing protein</fullName>
    </recommendedName>
</protein>
<feature type="transmembrane region" description="Helical" evidence="6">
    <location>
        <begin position="587"/>
        <end position="611"/>
    </location>
</feature>
<dbReference type="InterPro" id="IPR049452">
    <property type="entry name" value="Anoctamin_TM"/>
</dbReference>
<feature type="compositionally biased region" description="Polar residues" evidence="5">
    <location>
        <begin position="409"/>
        <end position="425"/>
    </location>
</feature>
<dbReference type="GO" id="GO:0005254">
    <property type="term" value="F:chloride channel activity"/>
    <property type="evidence" value="ECO:0007669"/>
    <property type="project" value="TreeGrafter"/>
</dbReference>
<evidence type="ECO:0000256" key="3">
    <source>
        <dbReference type="ARBA" id="ARBA00022989"/>
    </source>
</evidence>
<feature type="region of interest" description="Disordered" evidence="5">
    <location>
        <begin position="389"/>
        <end position="468"/>
    </location>
</feature>
<dbReference type="Proteomes" id="UP000054350">
    <property type="component" value="Unassembled WGS sequence"/>
</dbReference>
<feature type="compositionally biased region" description="Basic residues" evidence="5">
    <location>
        <begin position="71"/>
        <end position="84"/>
    </location>
</feature>
<feature type="region of interest" description="Disordered" evidence="5">
    <location>
        <begin position="274"/>
        <end position="293"/>
    </location>
</feature>
<feature type="compositionally biased region" description="Low complexity" evidence="5">
    <location>
        <begin position="282"/>
        <end position="293"/>
    </location>
</feature>
<feature type="compositionally biased region" description="Low complexity" evidence="5">
    <location>
        <begin position="201"/>
        <end position="214"/>
    </location>
</feature>
<dbReference type="STRING" id="578462.A0A0L0S1K1"/>
<dbReference type="AlphaFoldDB" id="A0A0L0S1K1"/>
<feature type="compositionally biased region" description="Low complexity" evidence="5">
    <location>
        <begin position="257"/>
        <end position="266"/>
    </location>
</feature>
<keyword evidence="4 6" id="KW-0472">Membrane</keyword>
<dbReference type="PRINTS" id="PR01217">
    <property type="entry name" value="PRICHEXTENSN"/>
</dbReference>
<evidence type="ECO:0000256" key="4">
    <source>
        <dbReference type="ARBA" id="ARBA00023136"/>
    </source>
</evidence>
<feature type="region of interest" description="Disordered" evidence="5">
    <location>
        <begin position="1"/>
        <end position="266"/>
    </location>
</feature>
<feature type="compositionally biased region" description="Polar residues" evidence="5">
    <location>
        <begin position="147"/>
        <end position="167"/>
    </location>
</feature>
<evidence type="ECO:0000256" key="5">
    <source>
        <dbReference type="SAM" id="MobiDB-lite"/>
    </source>
</evidence>
<keyword evidence="9" id="KW-1185">Reference proteome</keyword>
<dbReference type="InterPro" id="IPR007632">
    <property type="entry name" value="Anoctamin"/>
</dbReference>
<feature type="region of interest" description="Disordered" evidence="5">
    <location>
        <begin position="322"/>
        <end position="342"/>
    </location>
</feature>
<comment type="subcellular location">
    <subcellularLocation>
        <location evidence="1">Membrane</location>
        <topology evidence="1">Multi-pass membrane protein</topology>
    </subcellularLocation>
</comment>
<feature type="transmembrane region" description="Helical" evidence="6">
    <location>
        <begin position="697"/>
        <end position="720"/>
    </location>
</feature>
<feature type="transmembrane region" description="Helical" evidence="6">
    <location>
        <begin position="644"/>
        <end position="664"/>
    </location>
</feature>
<evidence type="ECO:0000313" key="8">
    <source>
        <dbReference type="EMBL" id="KNE56271.1"/>
    </source>
</evidence>
<name>A0A0L0S1K1_ALLM3</name>
<evidence type="ECO:0000259" key="7">
    <source>
        <dbReference type="Pfam" id="PF04547"/>
    </source>
</evidence>
<feature type="transmembrane region" description="Helical" evidence="6">
    <location>
        <begin position="822"/>
        <end position="848"/>
    </location>
</feature>
<organism evidence="8 9">
    <name type="scientific">Allomyces macrogynus (strain ATCC 38327)</name>
    <name type="common">Allomyces javanicus var. macrogynus</name>
    <dbReference type="NCBI Taxonomy" id="578462"/>
    <lineage>
        <taxon>Eukaryota</taxon>
        <taxon>Fungi</taxon>
        <taxon>Fungi incertae sedis</taxon>
        <taxon>Blastocladiomycota</taxon>
        <taxon>Blastocladiomycetes</taxon>
        <taxon>Blastocladiales</taxon>
        <taxon>Blastocladiaceae</taxon>
        <taxon>Allomyces</taxon>
    </lineage>
</organism>
<accession>A0A0L0S1K1</accession>
<dbReference type="PANTHER" id="PTHR12308:SF80">
    <property type="entry name" value="DUF590 FAMILY PROTEIN"/>
    <property type="match status" value="1"/>
</dbReference>
<dbReference type="PANTHER" id="PTHR12308">
    <property type="entry name" value="ANOCTAMIN"/>
    <property type="match status" value="1"/>
</dbReference>
<feature type="transmembrane region" description="Helical" evidence="6">
    <location>
        <begin position="732"/>
        <end position="752"/>
    </location>
</feature>
<sequence length="921" mass="97356">MVDSRRGSDTNTGAARRPSDPSPGAPRRPSDPSAGAPRRESAGSGAAAGPATARTTTTTAAPPAGHEQHAHGHAHAHANARLHRANPEDKVVISVYPPDSPTPPPLQTMPQPVDPTRLQSPPGSPSTTASPGPSRIAQARGRPGPTPLTSAASVQSRRSSGIASTASPARLSPIIAFPEPQPVSPLVMPSPQPPPSPGFYPPAASSSSYSVAPGIYPPPSPGIYPPPSPVYPPPASPGYPPPSSSGYPPANFPPYPTTGSSSVPSSAGAGVVMPMPTPTAPMTPTAVPSSASITMPMPTPTAPGAQTVVPASASTVVMPMPTPTTPTSPTAPSVASQSTTGLGLPTSSIALLPPSPGFVPVSPGSAQFPMPSPGFGPVSPGIPVIPTTPYPPATPPKSPAARPTMPLATPSSSGPFVQPLASAQSPYGDYPLGRRPSSNSSHMGMGRRPSSTPSHGVVPPSPLGPNFPSPVPAPAVPPKPTVVSLDTLPASISTSAAGIEVDPTRLADQAANEHVRELVPLMVTEQELKERYGVGIQRYYKFIRFIVGANLFLALFGLVVWLPHVMASETSNFFGGLFTISFGSQFTSFWLGAGITQCVLWFLLPGAYLLLFRADPDAERETEHYDTEENIIPQNRNVPFYQLVMRRTFTSVVFVLMVIGSYLLTETLQNISTRNREEEKNQPGGGSSSGTLRLMDWGISMALTMINFASAFVINQLTVFDRFKTRDHTWKAAIIKLFLFRVIGVIAFYQAIYQADPCSGGVKFFTLLISDLLLGNAFEIFAPQVITWVKFPWANVNTKSDEENKPEFDVAAEYVELLYRQYIIYLGSSQFPMVALLGAIVSGSEYLVDKYRMLRVCQEPKVVNRTLRVPLAVMLLVTAIFGLVGSEFAPAFVYSRTSMLPLMTKGGAQTCWQLYGGAAPL</sequence>
<feature type="compositionally biased region" description="Pro residues" evidence="5">
    <location>
        <begin position="389"/>
        <end position="398"/>
    </location>
</feature>
<evidence type="ECO:0000256" key="2">
    <source>
        <dbReference type="ARBA" id="ARBA00022692"/>
    </source>
</evidence>
<evidence type="ECO:0000256" key="1">
    <source>
        <dbReference type="ARBA" id="ARBA00004141"/>
    </source>
</evidence>
<dbReference type="VEuPathDB" id="FungiDB:AMAG_02099"/>
<dbReference type="GO" id="GO:0016020">
    <property type="term" value="C:membrane"/>
    <property type="evidence" value="ECO:0007669"/>
    <property type="project" value="UniProtKB-SubCell"/>
</dbReference>
<reference evidence="8 9" key="1">
    <citation type="submission" date="2009-11" db="EMBL/GenBank/DDBJ databases">
        <title>Annotation of Allomyces macrogynus ATCC 38327.</title>
        <authorList>
            <consortium name="The Broad Institute Genome Sequencing Platform"/>
            <person name="Russ C."/>
            <person name="Cuomo C."/>
            <person name="Burger G."/>
            <person name="Gray M.W."/>
            <person name="Holland P.W.H."/>
            <person name="King N."/>
            <person name="Lang F.B.F."/>
            <person name="Roger A.J."/>
            <person name="Ruiz-Trillo I."/>
            <person name="Young S.K."/>
            <person name="Zeng Q."/>
            <person name="Gargeya S."/>
            <person name="Fitzgerald M."/>
            <person name="Haas B."/>
            <person name="Abouelleil A."/>
            <person name="Alvarado L."/>
            <person name="Arachchi H.M."/>
            <person name="Berlin A."/>
            <person name="Chapman S.B."/>
            <person name="Gearin G."/>
            <person name="Goldberg J."/>
            <person name="Griggs A."/>
            <person name="Gujja S."/>
            <person name="Hansen M."/>
            <person name="Heiman D."/>
            <person name="Howarth C."/>
            <person name="Larimer J."/>
            <person name="Lui A."/>
            <person name="MacDonald P.J.P."/>
            <person name="McCowen C."/>
            <person name="Montmayeur A."/>
            <person name="Murphy C."/>
            <person name="Neiman D."/>
            <person name="Pearson M."/>
            <person name="Priest M."/>
            <person name="Roberts A."/>
            <person name="Saif S."/>
            <person name="Shea T."/>
            <person name="Sisk P."/>
            <person name="Stolte C."/>
            <person name="Sykes S."/>
            <person name="Wortman J."/>
            <person name="Nusbaum C."/>
            <person name="Birren B."/>
        </authorList>
    </citation>
    <scope>NUCLEOTIDE SEQUENCE [LARGE SCALE GENOMIC DNA]</scope>
    <source>
        <strain evidence="8 9">ATCC 38327</strain>
    </source>
</reference>
<evidence type="ECO:0000313" key="9">
    <source>
        <dbReference type="Proteomes" id="UP000054350"/>
    </source>
</evidence>
<keyword evidence="3 6" id="KW-1133">Transmembrane helix</keyword>
<dbReference type="Pfam" id="PF04547">
    <property type="entry name" value="Anoctamin"/>
    <property type="match status" value="1"/>
</dbReference>
<reference evidence="9" key="2">
    <citation type="submission" date="2009-11" db="EMBL/GenBank/DDBJ databases">
        <title>The Genome Sequence of Allomyces macrogynus strain ATCC 38327.</title>
        <authorList>
            <consortium name="The Broad Institute Genome Sequencing Platform"/>
            <person name="Russ C."/>
            <person name="Cuomo C."/>
            <person name="Shea T."/>
            <person name="Young S.K."/>
            <person name="Zeng Q."/>
            <person name="Koehrsen M."/>
            <person name="Haas B."/>
            <person name="Borodovsky M."/>
            <person name="Guigo R."/>
            <person name="Alvarado L."/>
            <person name="Berlin A."/>
            <person name="Borenstein D."/>
            <person name="Chen Z."/>
            <person name="Engels R."/>
            <person name="Freedman E."/>
            <person name="Gellesch M."/>
            <person name="Goldberg J."/>
            <person name="Griggs A."/>
            <person name="Gujja S."/>
            <person name="Heiman D."/>
            <person name="Hepburn T."/>
            <person name="Howarth C."/>
            <person name="Jen D."/>
            <person name="Larson L."/>
            <person name="Lewis B."/>
            <person name="Mehta T."/>
            <person name="Park D."/>
            <person name="Pearson M."/>
            <person name="Roberts A."/>
            <person name="Saif S."/>
            <person name="Shenoy N."/>
            <person name="Sisk P."/>
            <person name="Stolte C."/>
            <person name="Sykes S."/>
            <person name="Walk T."/>
            <person name="White J."/>
            <person name="Yandava C."/>
            <person name="Burger G."/>
            <person name="Gray M.W."/>
            <person name="Holland P.W.H."/>
            <person name="King N."/>
            <person name="Lang F.B.F."/>
            <person name="Roger A.J."/>
            <person name="Ruiz-Trillo I."/>
            <person name="Lander E."/>
            <person name="Nusbaum C."/>
        </authorList>
    </citation>
    <scope>NUCLEOTIDE SEQUENCE [LARGE SCALE GENOMIC DNA]</scope>
    <source>
        <strain evidence="9">ATCC 38327</strain>
    </source>
</reference>
<feature type="compositionally biased region" description="Low complexity" evidence="5">
    <location>
        <begin position="125"/>
        <end position="134"/>
    </location>
</feature>
<feature type="compositionally biased region" description="Pro residues" evidence="5">
    <location>
        <begin position="459"/>
        <end position="468"/>
    </location>
</feature>
<feature type="transmembrane region" description="Helical" evidence="6">
    <location>
        <begin position="545"/>
        <end position="567"/>
    </location>
</feature>
<dbReference type="OrthoDB" id="296386at2759"/>
<feature type="compositionally biased region" description="Pro residues" evidence="5">
    <location>
        <begin position="98"/>
        <end position="107"/>
    </location>
</feature>
<feature type="compositionally biased region" description="Low complexity" evidence="5">
    <location>
        <begin position="327"/>
        <end position="340"/>
    </location>
</feature>
<proteinExistence type="predicted"/>
<dbReference type="eggNOG" id="ENOG502S72X">
    <property type="taxonomic scope" value="Eukaryota"/>
</dbReference>
<feature type="transmembrane region" description="Helical" evidence="6">
    <location>
        <begin position="869"/>
        <end position="893"/>
    </location>
</feature>
<feature type="compositionally biased region" description="Pro residues" evidence="5">
    <location>
        <begin position="215"/>
        <end position="243"/>
    </location>
</feature>
<keyword evidence="2 6" id="KW-0812">Transmembrane</keyword>
<gene>
    <name evidence="8" type="ORF">AMAG_02099</name>
</gene>
<feature type="compositionally biased region" description="Low complexity" evidence="5">
    <location>
        <begin position="42"/>
        <end position="65"/>
    </location>
</feature>